<dbReference type="Gene3D" id="3.90.600.10">
    <property type="entry name" value="Phosphoribosylglycinamide synthetase, C-terminal domain"/>
    <property type="match status" value="1"/>
</dbReference>
<evidence type="ECO:0000256" key="6">
    <source>
        <dbReference type="ARBA" id="ARBA00022741"/>
    </source>
</evidence>
<dbReference type="AlphaFoldDB" id="M0APK3"/>
<dbReference type="InterPro" id="IPR011761">
    <property type="entry name" value="ATP-grasp"/>
</dbReference>
<dbReference type="GO" id="GO:0004637">
    <property type="term" value="F:phosphoribosylamine-glycine ligase activity"/>
    <property type="evidence" value="ECO:0007669"/>
    <property type="project" value="UniProtKB-UniRule"/>
</dbReference>
<evidence type="ECO:0000256" key="4">
    <source>
        <dbReference type="ARBA" id="ARBA00013255"/>
    </source>
</evidence>
<dbReference type="GO" id="GO:0006189">
    <property type="term" value="P:'de novo' IMP biosynthetic process"/>
    <property type="evidence" value="ECO:0007669"/>
    <property type="project" value="UniProtKB-UniRule"/>
</dbReference>
<comment type="pathway">
    <text evidence="3 14">Purine metabolism; IMP biosynthesis via de novo pathway; N(1)-(5-phospho-D-ribosyl)glycinamide from 5-phospho-alpha-D-ribose 1-diphosphate: step 2/2.</text>
</comment>
<dbReference type="Pfam" id="PF02844">
    <property type="entry name" value="GARS_N"/>
    <property type="match status" value="1"/>
</dbReference>
<dbReference type="Gene3D" id="3.30.470.20">
    <property type="entry name" value="ATP-grasp fold, B domain"/>
    <property type="match status" value="1"/>
</dbReference>
<sequence>MTETVLLIGGGGREHAIARALADSEGDLYACAGNRNPGIAAIATEFKTLETTNPKAVVEFAESVDATLAVIGPEAPLQAGVADELEAAGVYAFGPKEEDARIETDKAFQRRFMQEHDIPGCPDFETFDDMEAACDFIDEYDGDLAIKPAGLTGGKGVKVIGDQVTAAEGEEYIRESDYDRLVLEERLIGEEFTIQAFVANGAFRTAPAVQDHKRAYEGDEGPNTGGMGSYSDATAALPFMTEGDYDAAVSIIEATVDALGDYRGILYGQFMLTAEGPRVIEFNARFGDPEAMNTLPVLETDFLDVLTAARDGESLPELEFADQATVCKYAVPAGYPTDPEAGAKVQIDAESADDALLYYASVDDRDDGIYTTTSRSFALVGVADSISDAEELAEDALAVAGEEGLHIRHDIGTAELVQQRIDHVDELRGE</sequence>
<dbReference type="InterPro" id="IPR011054">
    <property type="entry name" value="Rudment_hybrid_motif"/>
</dbReference>
<dbReference type="NCBIfam" id="TIGR00877">
    <property type="entry name" value="purD"/>
    <property type="match status" value="1"/>
</dbReference>
<dbReference type="PROSITE" id="PS50975">
    <property type="entry name" value="ATP_GRASP"/>
    <property type="match status" value="1"/>
</dbReference>
<comment type="similarity">
    <text evidence="11 14">Belongs to the GARS family.</text>
</comment>
<evidence type="ECO:0000256" key="7">
    <source>
        <dbReference type="ARBA" id="ARBA00022755"/>
    </source>
</evidence>
<dbReference type="SUPFAM" id="SSF56059">
    <property type="entry name" value="Glutathione synthetase ATP-binding domain-like"/>
    <property type="match status" value="1"/>
</dbReference>
<evidence type="ECO:0000256" key="9">
    <source>
        <dbReference type="ARBA" id="ARBA00022842"/>
    </source>
</evidence>
<dbReference type="SMART" id="SM01210">
    <property type="entry name" value="GARS_C"/>
    <property type="match status" value="1"/>
</dbReference>
<dbReference type="InterPro" id="IPR016185">
    <property type="entry name" value="PreATP-grasp_dom_sf"/>
</dbReference>
<dbReference type="EMBL" id="AOIO01000030">
    <property type="protein sequence ID" value="ELZ00641.1"/>
    <property type="molecule type" value="Genomic_DNA"/>
</dbReference>
<evidence type="ECO:0000256" key="10">
    <source>
        <dbReference type="ARBA" id="ARBA00023211"/>
    </source>
</evidence>
<dbReference type="HAMAP" id="MF_00138">
    <property type="entry name" value="GARS"/>
    <property type="match status" value="1"/>
</dbReference>
<dbReference type="GO" id="GO:0009113">
    <property type="term" value="P:purine nucleobase biosynthetic process"/>
    <property type="evidence" value="ECO:0007669"/>
    <property type="project" value="InterPro"/>
</dbReference>
<dbReference type="SUPFAM" id="SSF52440">
    <property type="entry name" value="PreATP-grasp domain"/>
    <property type="match status" value="1"/>
</dbReference>
<name>M0APK3_NATA1</name>
<dbReference type="eggNOG" id="arCOG04415">
    <property type="taxonomic scope" value="Archaea"/>
</dbReference>
<evidence type="ECO:0000256" key="12">
    <source>
        <dbReference type="ARBA" id="ARBA00042242"/>
    </source>
</evidence>
<comment type="cofactor">
    <cofactor evidence="1">
        <name>Mn(2+)</name>
        <dbReference type="ChEBI" id="CHEBI:29035"/>
    </cofactor>
</comment>
<dbReference type="GO" id="GO:0005524">
    <property type="term" value="F:ATP binding"/>
    <property type="evidence" value="ECO:0007669"/>
    <property type="project" value="UniProtKB-UniRule"/>
</dbReference>
<keyword evidence="10" id="KW-0464">Manganese</keyword>
<gene>
    <name evidence="14" type="primary">purD</name>
    <name evidence="17" type="ORF">C481_13394</name>
</gene>
<dbReference type="Gene3D" id="3.40.50.20">
    <property type="match status" value="1"/>
</dbReference>
<dbReference type="Proteomes" id="UP000011554">
    <property type="component" value="Unassembled WGS sequence"/>
</dbReference>
<dbReference type="Gene3D" id="3.30.1490.20">
    <property type="entry name" value="ATP-grasp fold, A domain"/>
    <property type="match status" value="1"/>
</dbReference>
<dbReference type="PATRIC" id="fig|29540.5.peg.2718"/>
<dbReference type="EC" id="6.3.4.13" evidence="4 14"/>
<organism evidence="17 18">
    <name type="scientific">Natrialba asiatica (strain ATCC 700177 / DSM 12278 / JCM 9576 / FERM P-10747 / NBRC 102637 / 172P1)</name>
    <dbReference type="NCBI Taxonomy" id="29540"/>
    <lineage>
        <taxon>Archaea</taxon>
        <taxon>Methanobacteriati</taxon>
        <taxon>Methanobacteriota</taxon>
        <taxon>Stenosarchaea group</taxon>
        <taxon>Halobacteria</taxon>
        <taxon>Halobacteriales</taxon>
        <taxon>Natrialbaceae</taxon>
        <taxon>Natrialba</taxon>
    </lineage>
</organism>
<evidence type="ECO:0000256" key="2">
    <source>
        <dbReference type="ARBA" id="ARBA00001946"/>
    </source>
</evidence>
<comment type="caution">
    <text evidence="17">The sequence shown here is derived from an EMBL/GenBank/DDBJ whole genome shotgun (WGS) entry which is preliminary data.</text>
</comment>
<evidence type="ECO:0000256" key="11">
    <source>
        <dbReference type="ARBA" id="ARBA00038345"/>
    </source>
</evidence>
<keyword evidence="7 14" id="KW-0658">Purine biosynthesis</keyword>
<dbReference type="PANTHER" id="PTHR43472">
    <property type="entry name" value="PHOSPHORIBOSYLAMINE--GLYCINE LIGASE"/>
    <property type="match status" value="1"/>
</dbReference>
<dbReference type="GO" id="GO:0046872">
    <property type="term" value="F:metal ion binding"/>
    <property type="evidence" value="ECO:0007669"/>
    <property type="project" value="InterPro"/>
</dbReference>
<dbReference type="InterPro" id="IPR020561">
    <property type="entry name" value="PRibGlycinamid_synth_ATP-grasp"/>
</dbReference>
<evidence type="ECO:0000313" key="17">
    <source>
        <dbReference type="EMBL" id="ELZ00641.1"/>
    </source>
</evidence>
<dbReference type="Pfam" id="PF02843">
    <property type="entry name" value="GARS_C"/>
    <property type="match status" value="1"/>
</dbReference>
<dbReference type="InterPro" id="IPR020562">
    <property type="entry name" value="PRibGlycinamide_synth_N"/>
</dbReference>
<evidence type="ECO:0000256" key="15">
    <source>
        <dbReference type="PROSITE-ProRule" id="PRU00409"/>
    </source>
</evidence>
<evidence type="ECO:0000256" key="13">
    <source>
        <dbReference type="ARBA" id="ARBA00042864"/>
    </source>
</evidence>
<feature type="domain" description="ATP-grasp" evidence="16">
    <location>
        <begin position="110"/>
        <end position="311"/>
    </location>
</feature>
<keyword evidence="18" id="KW-1185">Reference proteome</keyword>
<keyword evidence="6 15" id="KW-0547">Nucleotide-binding</keyword>
<dbReference type="UniPathway" id="UPA00074">
    <property type="reaction ID" value="UER00125"/>
</dbReference>
<evidence type="ECO:0000313" key="18">
    <source>
        <dbReference type="Proteomes" id="UP000011554"/>
    </source>
</evidence>
<dbReference type="InterPro" id="IPR000115">
    <property type="entry name" value="PRibGlycinamide_synth"/>
</dbReference>
<dbReference type="SMART" id="SM01209">
    <property type="entry name" value="GARS_A"/>
    <property type="match status" value="1"/>
</dbReference>
<dbReference type="Pfam" id="PF01071">
    <property type="entry name" value="GARS_A"/>
    <property type="match status" value="1"/>
</dbReference>
<accession>M0APK3</accession>
<evidence type="ECO:0000256" key="8">
    <source>
        <dbReference type="ARBA" id="ARBA00022840"/>
    </source>
</evidence>
<evidence type="ECO:0000259" key="16">
    <source>
        <dbReference type="PROSITE" id="PS50975"/>
    </source>
</evidence>
<comment type="cofactor">
    <cofactor evidence="2">
        <name>Mg(2+)</name>
        <dbReference type="ChEBI" id="CHEBI:18420"/>
    </cofactor>
</comment>
<reference evidence="17 18" key="1">
    <citation type="journal article" date="2014" name="PLoS Genet.">
        <title>Phylogenetically driven sequencing of extremely halophilic archaea reveals strategies for static and dynamic osmo-response.</title>
        <authorList>
            <person name="Becker E.A."/>
            <person name="Seitzer P.M."/>
            <person name="Tritt A."/>
            <person name="Larsen D."/>
            <person name="Krusor M."/>
            <person name="Yao A.I."/>
            <person name="Wu D."/>
            <person name="Madern D."/>
            <person name="Eisen J.A."/>
            <person name="Darling A.E."/>
            <person name="Facciotti M.T."/>
        </authorList>
    </citation>
    <scope>NUCLEOTIDE SEQUENCE [LARGE SCALE GENOMIC DNA]</scope>
    <source>
        <strain evidence="17 18">DSM 12278</strain>
    </source>
</reference>
<protein>
    <recommendedName>
        <fullName evidence="4 14">Phosphoribosylamine--glycine ligase</fullName>
        <ecNumber evidence="4 14">6.3.4.13</ecNumber>
    </recommendedName>
    <alternativeName>
        <fullName evidence="14">GARS</fullName>
    </alternativeName>
    <alternativeName>
        <fullName evidence="12 14">Glycinamide ribonucleotide synthetase</fullName>
    </alternativeName>
    <alternativeName>
        <fullName evidence="13 14">Phosphoribosylglycinamide synthetase</fullName>
    </alternativeName>
</protein>
<dbReference type="PANTHER" id="PTHR43472:SF1">
    <property type="entry name" value="PHOSPHORIBOSYLAMINE--GLYCINE LIGASE, CHLOROPLASTIC"/>
    <property type="match status" value="1"/>
</dbReference>
<evidence type="ECO:0000256" key="14">
    <source>
        <dbReference type="HAMAP-Rule" id="MF_00138"/>
    </source>
</evidence>
<evidence type="ECO:0000256" key="5">
    <source>
        <dbReference type="ARBA" id="ARBA00022598"/>
    </source>
</evidence>
<dbReference type="RefSeq" id="WP_006109717.1">
    <property type="nucleotide sequence ID" value="NZ_AOIO01000030.1"/>
</dbReference>
<evidence type="ECO:0000256" key="3">
    <source>
        <dbReference type="ARBA" id="ARBA00005174"/>
    </source>
</evidence>
<keyword evidence="8 15" id="KW-0067">ATP-binding</keyword>
<dbReference type="InterPro" id="IPR020560">
    <property type="entry name" value="PRibGlycinamide_synth_C-dom"/>
</dbReference>
<comment type="catalytic activity">
    <reaction evidence="14">
        <text>5-phospho-beta-D-ribosylamine + glycine + ATP = N(1)-(5-phospho-beta-D-ribosyl)glycinamide + ADP + phosphate + H(+)</text>
        <dbReference type="Rhea" id="RHEA:17453"/>
        <dbReference type="ChEBI" id="CHEBI:15378"/>
        <dbReference type="ChEBI" id="CHEBI:30616"/>
        <dbReference type="ChEBI" id="CHEBI:43474"/>
        <dbReference type="ChEBI" id="CHEBI:57305"/>
        <dbReference type="ChEBI" id="CHEBI:58681"/>
        <dbReference type="ChEBI" id="CHEBI:143788"/>
        <dbReference type="ChEBI" id="CHEBI:456216"/>
        <dbReference type="EC" id="6.3.4.13"/>
    </reaction>
</comment>
<evidence type="ECO:0000256" key="1">
    <source>
        <dbReference type="ARBA" id="ARBA00001936"/>
    </source>
</evidence>
<dbReference type="InterPro" id="IPR013815">
    <property type="entry name" value="ATP_grasp_subdomain_1"/>
</dbReference>
<dbReference type="SUPFAM" id="SSF51246">
    <property type="entry name" value="Rudiment single hybrid motif"/>
    <property type="match status" value="1"/>
</dbReference>
<dbReference type="OrthoDB" id="146558at2157"/>
<keyword evidence="9" id="KW-0460">Magnesium</keyword>
<dbReference type="InterPro" id="IPR037123">
    <property type="entry name" value="PRibGlycinamide_synth_C_sf"/>
</dbReference>
<dbReference type="STRING" id="29540.C481_13394"/>
<proteinExistence type="inferred from homology"/>
<dbReference type="InterPro" id="IPR020559">
    <property type="entry name" value="PRibGlycinamide_synth_CS"/>
</dbReference>
<keyword evidence="5 14" id="KW-0436">Ligase</keyword>
<dbReference type="PROSITE" id="PS00184">
    <property type="entry name" value="GARS"/>
    <property type="match status" value="1"/>
</dbReference>